<feature type="non-terminal residue" evidence="1">
    <location>
        <position position="1"/>
    </location>
</feature>
<reference evidence="1" key="1">
    <citation type="submission" date="2023-06" db="EMBL/GenBank/DDBJ databases">
        <title>Genome-scale phylogeny and comparative genomics of the fungal order Sordariales.</title>
        <authorList>
            <consortium name="Lawrence Berkeley National Laboratory"/>
            <person name="Hensen N."/>
            <person name="Bonometti L."/>
            <person name="Westerberg I."/>
            <person name="Brannstrom I.O."/>
            <person name="Guillou S."/>
            <person name="Cros-Aarteil S."/>
            <person name="Calhoun S."/>
            <person name="Haridas S."/>
            <person name="Kuo A."/>
            <person name="Mondo S."/>
            <person name="Pangilinan J."/>
            <person name="Riley R."/>
            <person name="Labutti K."/>
            <person name="Andreopoulos B."/>
            <person name="Lipzen A."/>
            <person name="Chen C."/>
            <person name="Yanf M."/>
            <person name="Daum C."/>
            <person name="Ng V."/>
            <person name="Clum A."/>
            <person name="Steindorff A."/>
            <person name="Ohm R."/>
            <person name="Martin F."/>
            <person name="Silar P."/>
            <person name="Natvig D."/>
            <person name="Lalanne C."/>
            <person name="Gautier V."/>
            <person name="Ament-Velasquez S.L."/>
            <person name="Kruys A."/>
            <person name="Hutchinson M.I."/>
            <person name="Powell A.J."/>
            <person name="Barry K."/>
            <person name="Miller A.N."/>
            <person name="Grigoriev I.V."/>
            <person name="Debuchy R."/>
            <person name="Gladieux P."/>
            <person name="Thoren M.H."/>
            <person name="Johannesson H."/>
        </authorList>
    </citation>
    <scope>NUCLEOTIDE SEQUENCE</scope>
    <source>
        <strain evidence="1">CBS 540.89</strain>
    </source>
</reference>
<gene>
    <name evidence="1" type="ORF">B0T21DRAFT_300199</name>
</gene>
<proteinExistence type="predicted"/>
<evidence type="ECO:0000313" key="1">
    <source>
        <dbReference type="EMBL" id="KAK0702454.1"/>
    </source>
</evidence>
<dbReference type="AlphaFoldDB" id="A0AA40DGB7"/>
<sequence length="72" mass="7423">LLTTLFVALAAAAPSPQIEEVPDVLQGTATNPNAEGGGVGIIALKNWQAAGGCKTDWDEDNRCLNQCIGEAN</sequence>
<accession>A0AA40DGB7</accession>
<keyword evidence="2" id="KW-1185">Reference proteome</keyword>
<dbReference type="EMBL" id="JAUKTV010000026">
    <property type="protein sequence ID" value="KAK0702454.1"/>
    <property type="molecule type" value="Genomic_DNA"/>
</dbReference>
<dbReference type="Proteomes" id="UP001172159">
    <property type="component" value="Unassembled WGS sequence"/>
</dbReference>
<organism evidence="1 2">
    <name type="scientific">Apiosordaria backusii</name>
    <dbReference type="NCBI Taxonomy" id="314023"/>
    <lineage>
        <taxon>Eukaryota</taxon>
        <taxon>Fungi</taxon>
        <taxon>Dikarya</taxon>
        <taxon>Ascomycota</taxon>
        <taxon>Pezizomycotina</taxon>
        <taxon>Sordariomycetes</taxon>
        <taxon>Sordariomycetidae</taxon>
        <taxon>Sordariales</taxon>
        <taxon>Lasiosphaeriaceae</taxon>
        <taxon>Apiosordaria</taxon>
    </lineage>
</organism>
<evidence type="ECO:0000313" key="2">
    <source>
        <dbReference type="Proteomes" id="UP001172159"/>
    </source>
</evidence>
<protein>
    <submittedName>
        <fullName evidence="1">Uncharacterized protein</fullName>
    </submittedName>
</protein>
<name>A0AA40DGB7_9PEZI</name>
<comment type="caution">
    <text evidence="1">The sequence shown here is derived from an EMBL/GenBank/DDBJ whole genome shotgun (WGS) entry which is preliminary data.</text>
</comment>